<feature type="region of interest" description="Disordered" evidence="1">
    <location>
        <begin position="1"/>
        <end position="24"/>
    </location>
</feature>
<dbReference type="EMBL" id="JAJAGQ010000005">
    <property type="protein sequence ID" value="KAJ8562177.1"/>
    <property type="molecule type" value="Genomic_DNA"/>
</dbReference>
<proteinExistence type="predicted"/>
<evidence type="ECO:0000256" key="1">
    <source>
        <dbReference type="SAM" id="MobiDB-lite"/>
    </source>
</evidence>
<dbReference type="OrthoDB" id="10267468at2759"/>
<dbReference type="Proteomes" id="UP001152561">
    <property type="component" value="Unassembled WGS sequence"/>
</dbReference>
<reference evidence="3" key="1">
    <citation type="journal article" date="2023" name="Proc. Natl. Acad. Sci. U.S.A.">
        <title>Genomic and structural basis for evolution of tropane alkaloid biosynthesis.</title>
        <authorList>
            <person name="Wanga Y.-J."/>
            <person name="Taina T."/>
            <person name="Yua J.-Y."/>
            <person name="Lia J."/>
            <person name="Xua B."/>
            <person name="Chenc J."/>
            <person name="D'Auriad J.C."/>
            <person name="Huanga J.-P."/>
            <person name="Huanga S.-X."/>
        </authorList>
    </citation>
    <scope>NUCLEOTIDE SEQUENCE [LARGE SCALE GENOMIC DNA]</scope>
    <source>
        <strain evidence="3">cv. KIB-2019</strain>
    </source>
</reference>
<organism evidence="2 3">
    <name type="scientific">Anisodus acutangulus</name>
    <dbReference type="NCBI Taxonomy" id="402998"/>
    <lineage>
        <taxon>Eukaryota</taxon>
        <taxon>Viridiplantae</taxon>
        <taxon>Streptophyta</taxon>
        <taxon>Embryophyta</taxon>
        <taxon>Tracheophyta</taxon>
        <taxon>Spermatophyta</taxon>
        <taxon>Magnoliopsida</taxon>
        <taxon>eudicotyledons</taxon>
        <taxon>Gunneridae</taxon>
        <taxon>Pentapetalae</taxon>
        <taxon>asterids</taxon>
        <taxon>lamiids</taxon>
        <taxon>Solanales</taxon>
        <taxon>Solanaceae</taxon>
        <taxon>Solanoideae</taxon>
        <taxon>Hyoscyameae</taxon>
        <taxon>Anisodus</taxon>
    </lineage>
</organism>
<protein>
    <submittedName>
        <fullName evidence="2">Uncharacterized protein</fullName>
    </submittedName>
</protein>
<feature type="compositionally biased region" description="Low complexity" evidence="1">
    <location>
        <begin position="1"/>
        <end position="17"/>
    </location>
</feature>
<sequence>MDRSNSSNQSFFINQPFSDEELSIPQQRFQNNREMLEALEIEIEKEWRRRQEIISEITQISRPERGLIGASIVPLRDDKMSMEEKLARQCEEKRLVEKAKAARRRQYSG</sequence>
<accession>A0A9Q1MQ22</accession>
<evidence type="ECO:0000313" key="3">
    <source>
        <dbReference type="Proteomes" id="UP001152561"/>
    </source>
</evidence>
<keyword evidence="3" id="KW-1185">Reference proteome</keyword>
<name>A0A9Q1MQ22_9SOLA</name>
<comment type="caution">
    <text evidence="2">The sequence shown here is derived from an EMBL/GenBank/DDBJ whole genome shotgun (WGS) entry which is preliminary data.</text>
</comment>
<gene>
    <name evidence="2" type="ORF">K7X08_011468</name>
</gene>
<dbReference type="AlphaFoldDB" id="A0A9Q1MQ22"/>
<evidence type="ECO:0000313" key="2">
    <source>
        <dbReference type="EMBL" id="KAJ8562177.1"/>
    </source>
</evidence>